<gene>
    <name evidence="2" type="ORF">K457DRAFT_120139</name>
</gene>
<dbReference type="OrthoDB" id="2398163at2759"/>
<proteinExistence type="predicted"/>
<dbReference type="SUPFAM" id="SSF81383">
    <property type="entry name" value="F-box domain"/>
    <property type="match status" value="1"/>
</dbReference>
<organism evidence="2 3">
    <name type="scientific">Linnemannia elongata AG-77</name>
    <dbReference type="NCBI Taxonomy" id="1314771"/>
    <lineage>
        <taxon>Eukaryota</taxon>
        <taxon>Fungi</taxon>
        <taxon>Fungi incertae sedis</taxon>
        <taxon>Mucoromycota</taxon>
        <taxon>Mortierellomycotina</taxon>
        <taxon>Mortierellomycetes</taxon>
        <taxon>Mortierellales</taxon>
        <taxon>Mortierellaceae</taxon>
        <taxon>Linnemannia</taxon>
    </lineage>
</organism>
<feature type="domain" description="F-box" evidence="1">
    <location>
        <begin position="33"/>
        <end position="61"/>
    </location>
</feature>
<dbReference type="CDD" id="cd09917">
    <property type="entry name" value="F-box_SF"/>
    <property type="match status" value="1"/>
</dbReference>
<keyword evidence="3" id="KW-1185">Reference proteome</keyword>
<dbReference type="Gene3D" id="3.80.10.10">
    <property type="entry name" value="Ribonuclease Inhibitor"/>
    <property type="match status" value="1"/>
</dbReference>
<dbReference type="Proteomes" id="UP000078512">
    <property type="component" value="Unassembled WGS sequence"/>
</dbReference>
<name>A0A197KGI9_9FUNG</name>
<reference evidence="2 3" key="1">
    <citation type="submission" date="2016-05" db="EMBL/GenBank/DDBJ databases">
        <title>Genome sequencing reveals origins of a unique bacterial endosymbiosis in the earliest lineages of terrestrial Fungi.</title>
        <authorList>
            <consortium name="DOE Joint Genome Institute"/>
            <person name="Uehling J."/>
            <person name="Gryganskyi A."/>
            <person name="Hameed K."/>
            <person name="Tschaplinski T."/>
            <person name="Misztal P."/>
            <person name="Wu S."/>
            <person name="Desiro A."/>
            <person name="Vande Pol N."/>
            <person name="Du Z.-Y."/>
            <person name="Zienkiewicz A."/>
            <person name="Zienkiewicz K."/>
            <person name="Morin E."/>
            <person name="Tisserant E."/>
            <person name="Splivallo R."/>
            <person name="Hainaut M."/>
            <person name="Henrissat B."/>
            <person name="Ohm R."/>
            <person name="Kuo A."/>
            <person name="Yan J."/>
            <person name="Lipzen A."/>
            <person name="Nolan M."/>
            <person name="Labutti K."/>
            <person name="Barry K."/>
            <person name="Goldstein A."/>
            <person name="Labbe J."/>
            <person name="Schadt C."/>
            <person name="Tuskan G."/>
            <person name="Grigoriev I."/>
            <person name="Martin F."/>
            <person name="Vilgalys R."/>
            <person name="Bonito G."/>
        </authorList>
    </citation>
    <scope>NUCLEOTIDE SEQUENCE [LARGE SCALE GENOMIC DNA]</scope>
    <source>
        <strain evidence="2 3">AG-77</strain>
    </source>
</reference>
<dbReference type="EMBL" id="KV442011">
    <property type="protein sequence ID" value="OAQ36837.1"/>
    <property type="molecule type" value="Genomic_DNA"/>
</dbReference>
<evidence type="ECO:0000313" key="3">
    <source>
        <dbReference type="Proteomes" id="UP000078512"/>
    </source>
</evidence>
<protein>
    <recommendedName>
        <fullName evidence="1">F-box domain-containing protein</fullName>
    </recommendedName>
</protein>
<dbReference type="InterPro" id="IPR032675">
    <property type="entry name" value="LRR_dom_sf"/>
</dbReference>
<accession>A0A197KGI9</accession>
<dbReference type="InterPro" id="IPR036047">
    <property type="entry name" value="F-box-like_dom_sf"/>
</dbReference>
<evidence type="ECO:0000313" key="2">
    <source>
        <dbReference type="EMBL" id="OAQ36837.1"/>
    </source>
</evidence>
<dbReference type="Pfam" id="PF12937">
    <property type="entry name" value="F-box-like"/>
    <property type="match status" value="1"/>
</dbReference>
<dbReference type="AlphaFoldDB" id="A0A197KGI9"/>
<evidence type="ECO:0000259" key="1">
    <source>
        <dbReference type="Pfam" id="PF12937"/>
    </source>
</evidence>
<dbReference type="InterPro" id="IPR001810">
    <property type="entry name" value="F-box_dom"/>
</dbReference>
<sequence length="570" mass="65858">MLSRLSLFAKYSQSPLPSTPSSSNRPSSPLEVSELLQHIFSFLSQRSLRTAILVCRQWFHLNHHRLNREGIWDVRWERSLPFKTLTRLVSAERLVLNNNQTEISWNSPDLRRLLQCIQAAKGYDLSTLLGIDIGALIKTVSRSYPIKGFTHPPRELVFSSYDFKEEWVNSLPLPRTLTNLKMDKYRKFHVDIARILVVCPFLESLELCSYHYNVTVRGPYTDQGKDALPARLPLQSLVLINLRAPQPWVEDLLTVTPGLDTLKLIQHDKKLPYTARPLHQLLCEYPNLRHLKTLKMHYMTEFMDVHRRIPIYPSLASTGQGQQWWLEDVQETPPPTNVPGIWICRGLETLHLELHVHDRAIVKGKHYSRILYGYIATVCPQLIDLRIRFPHFCCTPSGGSSEYKYKPYVLEGGLCLLSKLRHLERLRIVHRIFFCENPSELNWLAQFGRTEEHRARRREIVDGWASRLRREAVWEANRFKKSAGIADEVLGPRAYEYEVITGLRNLGLLQDVVKTIAAMDTDEYTILPELFKVACGFHHERSPENEIKALFHAPPVGLMAKLLSWTSASP</sequence>